<feature type="compositionally biased region" description="Pro residues" evidence="1">
    <location>
        <begin position="33"/>
        <end position="46"/>
    </location>
</feature>
<sequence>MDGASDPLGRSGSARARRRVADLLSSDGAGSPPVAPFQSPEPPRAPHPSDATPGKSSDALNRSMGPSGRMRSVEARMRVRSRLKALAQSPPGPSGGLFSPDAESGTAPTLADFLAAAASGVFWHRPSPPRALQGRVPFAEEQWEPKAGTRQSSGP</sequence>
<organism evidence="2 3">
    <name type="scientific">Cafeteria roenbergensis</name>
    <name type="common">Marine flagellate</name>
    <dbReference type="NCBI Taxonomy" id="33653"/>
    <lineage>
        <taxon>Eukaryota</taxon>
        <taxon>Sar</taxon>
        <taxon>Stramenopiles</taxon>
        <taxon>Bigyra</taxon>
        <taxon>Opalozoa</taxon>
        <taxon>Bicosoecida</taxon>
        <taxon>Cafeteriaceae</taxon>
        <taxon>Cafeteria</taxon>
    </lineage>
</organism>
<feature type="region of interest" description="Disordered" evidence="1">
    <location>
        <begin position="126"/>
        <end position="155"/>
    </location>
</feature>
<evidence type="ECO:0000256" key="1">
    <source>
        <dbReference type="SAM" id="MobiDB-lite"/>
    </source>
</evidence>
<proteinExistence type="predicted"/>
<feature type="region of interest" description="Disordered" evidence="1">
    <location>
        <begin position="1"/>
        <end position="106"/>
    </location>
</feature>
<evidence type="ECO:0000313" key="3">
    <source>
        <dbReference type="Proteomes" id="UP000322899"/>
    </source>
</evidence>
<reference evidence="2 3" key="1">
    <citation type="submission" date="2019-07" db="EMBL/GenBank/DDBJ databases">
        <title>Genomes of Cafeteria roenbergensis.</title>
        <authorList>
            <person name="Fischer M.G."/>
            <person name="Hackl T."/>
            <person name="Roman M."/>
        </authorList>
    </citation>
    <scope>NUCLEOTIDE SEQUENCE [LARGE SCALE GENOMIC DNA]</scope>
    <source>
        <strain evidence="2 3">E4-10P</strain>
    </source>
</reference>
<accession>A0A5A8EFZ4</accession>
<name>A0A5A8EFZ4_CAFRO</name>
<gene>
    <name evidence="2" type="ORF">FNF27_02231</name>
</gene>
<dbReference type="Proteomes" id="UP000322899">
    <property type="component" value="Unassembled WGS sequence"/>
</dbReference>
<comment type="caution">
    <text evidence="2">The sequence shown here is derived from an EMBL/GenBank/DDBJ whole genome shotgun (WGS) entry which is preliminary data.</text>
</comment>
<protein>
    <submittedName>
        <fullName evidence="2">Uncharacterized protein</fullName>
    </submittedName>
</protein>
<feature type="compositionally biased region" description="Low complexity" evidence="1">
    <location>
        <begin position="96"/>
        <end position="106"/>
    </location>
</feature>
<dbReference type="AlphaFoldDB" id="A0A5A8EFZ4"/>
<evidence type="ECO:0000313" key="2">
    <source>
        <dbReference type="EMBL" id="KAA0176174.1"/>
    </source>
</evidence>
<dbReference type="EMBL" id="VLTO01000009">
    <property type="protein sequence ID" value="KAA0176174.1"/>
    <property type="molecule type" value="Genomic_DNA"/>
</dbReference>